<dbReference type="Proteomes" id="UP000056750">
    <property type="component" value="Chromosome"/>
</dbReference>
<dbReference type="EMBL" id="CP013926">
    <property type="protein sequence ID" value="AMJ75525.1"/>
    <property type="molecule type" value="Genomic_DNA"/>
</dbReference>
<accession>A0ABM5YM00</accession>
<evidence type="ECO:0000313" key="2">
    <source>
        <dbReference type="Proteomes" id="UP000056750"/>
    </source>
</evidence>
<sequence length="67" mass="7395">MLPTHLSSKFQQNALAKSASKNTLAKKTPALGPAFLESSLLLLITYKAIKAKVITFSRVKNAYVRFQ</sequence>
<proteinExistence type="predicted"/>
<protein>
    <submittedName>
        <fullName evidence="1">Uncharacterized protein</fullName>
    </submittedName>
</protein>
<gene>
    <name evidence="1" type="ORF">AVL57_17090</name>
</gene>
<reference evidence="1 2" key="1">
    <citation type="submission" date="2015-12" db="EMBL/GenBank/DDBJ databases">
        <title>Intraspecies pangenome expansion in the marine bacterium Alteromonas.</title>
        <authorList>
            <person name="Lopez-Perez M."/>
            <person name="Rodriguez-Valera F."/>
        </authorList>
    </citation>
    <scope>NUCLEOTIDE SEQUENCE [LARGE SCALE GENOMIC DNA]</scope>
    <source>
        <strain evidence="1 2">LMG 21861</strain>
    </source>
</reference>
<organism evidence="1 2">
    <name type="scientific">Alteromonas stellipolaris</name>
    <dbReference type="NCBI Taxonomy" id="233316"/>
    <lineage>
        <taxon>Bacteria</taxon>
        <taxon>Pseudomonadati</taxon>
        <taxon>Pseudomonadota</taxon>
        <taxon>Gammaproteobacteria</taxon>
        <taxon>Alteromonadales</taxon>
        <taxon>Alteromonadaceae</taxon>
        <taxon>Alteromonas/Salinimonas group</taxon>
        <taxon>Alteromonas</taxon>
    </lineage>
</organism>
<keyword evidence="2" id="KW-1185">Reference proteome</keyword>
<evidence type="ECO:0000313" key="1">
    <source>
        <dbReference type="EMBL" id="AMJ75525.1"/>
    </source>
</evidence>
<name>A0ABM5YM00_9ALTE</name>